<evidence type="ECO:0000313" key="2">
    <source>
        <dbReference type="Proteomes" id="UP000499080"/>
    </source>
</evidence>
<dbReference type="Proteomes" id="UP000499080">
    <property type="component" value="Unassembled WGS sequence"/>
</dbReference>
<reference evidence="1 2" key="1">
    <citation type="journal article" date="2019" name="Sci. Rep.">
        <title>Orb-weaving spider Araneus ventricosus genome elucidates the spidroin gene catalogue.</title>
        <authorList>
            <person name="Kono N."/>
            <person name="Nakamura H."/>
            <person name="Ohtoshi R."/>
            <person name="Moran D.A.P."/>
            <person name="Shinohara A."/>
            <person name="Yoshida Y."/>
            <person name="Fujiwara M."/>
            <person name="Mori M."/>
            <person name="Tomita M."/>
            <person name="Arakawa K."/>
        </authorList>
    </citation>
    <scope>NUCLEOTIDE SEQUENCE [LARGE SCALE GENOMIC DNA]</scope>
</reference>
<comment type="caution">
    <text evidence="1">The sequence shown here is derived from an EMBL/GenBank/DDBJ whole genome shotgun (WGS) entry which is preliminary data.</text>
</comment>
<gene>
    <name evidence="1" type="ORF">AVEN_58733_1</name>
</gene>
<name>A0A4Y2VF41_ARAVE</name>
<keyword evidence="2" id="KW-1185">Reference proteome</keyword>
<protein>
    <submittedName>
        <fullName evidence="1">Uncharacterized protein</fullName>
    </submittedName>
</protein>
<proteinExistence type="predicted"/>
<organism evidence="1 2">
    <name type="scientific">Araneus ventricosus</name>
    <name type="common">Orbweaver spider</name>
    <name type="synonym">Epeira ventricosa</name>
    <dbReference type="NCBI Taxonomy" id="182803"/>
    <lineage>
        <taxon>Eukaryota</taxon>
        <taxon>Metazoa</taxon>
        <taxon>Ecdysozoa</taxon>
        <taxon>Arthropoda</taxon>
        <taxon>Chelicerata</taxon>
        <taxon>Arachnida</taxon>
        <taxon>Araneae</taxon>
        <taxon>Araneomorphae</taxon>
        <taxon>Entelegynae</taxon>
        <taxon>Araneoidea</taxon>
        <taxon>Araneidae</taxon>
        <taxon>Araneus</taxon>
    </lineage>
</organism>
<evidence type="ECO:0000313" key="1">
    <source>
        <dbReference type="EMBL" id="GBO22357.1"/>
    </source>
</evidence>
<dbReference type="EMBL" id="BGPR01045452">
    <property type="protein sequence ID" value="GBO22357.1"/>
    <property type="molecule type" value="Genomic_DNA"/>
</dbReference>
<accession>A0A4Y2VF41</accession>
<dbReference type="AlphaFoldDB" id="A0A4Y2VF41"/>
<sequence>MSSTSFQDSTPPKTLHSQLCKQIRDNEICLRPKSILAAQIPVMLISVLPPQDRKCPRGQKKKKDNPWFIWNMILIPANLKALPLETCS</sequence>